<dbReference type="AlphaFoldDB" id="A0AAV2PXS6"/>
<feature type="domain" description="TauD/TfdA-like" evidence="2">
    <location>
        <begin position="5"/>
        <end position="145"/>
    </location>
</feature>
<dbReference type="GO" id="GO:0005739">
    <property type="term" value="C:mitochondrion"/>
    <property type="evidence" value="ECO:0007669"/>
    <property type="project" value="TreeGrafter"/>
</dbReference>
<evidence type="ECO:0000256" key="1">
    <source>
        <dbReference type="ARBA" id="ARBA00023002"/>
    </source>
</evidence>
<dbReference type="EMBL" id="CAXKWB010002377">
    <property type="protein sequence ID" value="CAL4066720.1"/>
    <property type="molecule type" value="Genomic_DNA"/>
</dbReference>
<evidence type="ECO:0000259" key="2">
    <source>
        <dbReference type="Pfam" id="PF02668"/>
    </source>
</evidence>
<organism evidence="3 4">
    <name type="scientific">Meganyctiphanes norvegica</name>
    <name type="common">Northern krill</name>
    <name type="synonym">Thysanopoda norvegica</name>
    <dbReference type="NCBI Taxonomy" id="48144"/>
    <lineage>
        <taxon>Eukaryota</taxon>
        <taxon>Metazoa</taxon>
        <taxon>Ecdysozoa</taxon>
        <taxon>Arthropoda</taxon>
        <taxon>Crustacea</taxon>
        <taxon>Multicrustacea</taxon>
        <taxon>Malacostraca</taxon>
        <taxon>Eumalacostraca</taxon>
        <taxon>Eucarida</taxon>
        <taxon>Euphausiacea</taxon>
        <taxon>Euphausiidae</taxon>
        <taxon>Meganyctiphanes</taxon>
    </lineage>
</organism>
<proteinExistence type="predicted"/>
<keyword evidence="1" id="KW-0560">Oxidoreductase</keyword>
<dbReference type="InterPro" id="IPR003819">
    <property type="entry name" value="TauD/TfdA-like"/>
</dbReference>
<dbReference type="GO" id="GO:0045329">
    <property type="term" value="P:carnitine biosynthetic process"/>
    <property type="evidence" value="ECO:0007669"/>
    <property type="project" value="TreeGrafter"/>
</dbReference>
<evidence type="ECO:0000313" key="4">
    <source>
        <dbReference type="Proteomes" id="UP001497623"/>
    </source>
</evidence>
<keyword evidence="4" id="KW-1185">Reference proteome</keyword>
<dbReference type="GO" id="GO:0016491">
    <property type="term" value="F:oxidoreductase activity"/>
    <property type="evidence" value="ECO:0007669"/>
    <property type="project" value="UniProtKB-KW"/>
</dbReference>
<gene>
    <name evidence="3" type="ORF">MNOR_LOCUS5967</name>
</gene>
<dbReference type="Proteomes" id="UP001497623">
    <property type="component" value="Unassembled WGS sequence"/>
</dbReference>
<comment type="caution">
    <text evidence="3">The sequence shown here is derived from an EMBL/GenBank/DDBJ whole genome shotgun (WGS) entry which is preliminary data.</text>
</comment>
<dbReference type="PANTHER" id="PTHR10696">
    <property type="entry name" value="GAMMA-BUTYROBETAINE HYDROXYLASE-RELATED"/>
    <property type="match status" value="1"/>
</dbReference>
<dbReference type="PANTHER" id="PTHR10696:SF33">
    <property type="entry name" value="GAMMA-BUTYROBETAINE DIOXYGENASE"/>
    <property type="match status" value="1"/>
</dbReference>
<name>A0AAV2PXS6_MEGNR</name>
<sequence length="164" mass="19074">MLIGSGGDSLVSDGLYAAEKLRRHHPEAFKILTNAENYYWNKGVANFAWQSNEFFKIARMPVLKLDNNKEVIQVAVNDAVRDSYLDLPAHEVKQFYEAMKIYNDILYENVVTYKLSEGDILVLDNIRCLHGRLAFGDHSTRHLEASYLNWDEARCHRRRLQEKL</sequence>
<evidence type="ECO:0000313" key="3">
    <source>
        <dbReference type="EMBL" id="CAL4066720.1"/>
    </source>
</evidence>
<accession>A0AAV2PXS6</accession>
<dbReference type="Gene3D" id="3.60.130.10">
    <property type="entry name" value="Clavaminate synthase-like"/>
    <property type="match status" value="1"/>
</dbReference>
<protein>
    <recommendedName>
        <fullName evidence="2">TauD/TfdA-like domain-containing protein</fullName>
    </recommendedName>
</protein>
<dbReference type="SUPFAM" id="SSF51197">
    <property type="entry name" value="Clavaminate synthase-like"/>
    <property type="match status" value="1"/>
</dbReference>
<reference evidence="3 4" key="1">
    <citation type="submission" date="2024-05" db="EMBL/GenBank/DDBJ databases">
        <authorList>
            <person name="Wallberg A."/>
        </authorList>
    </citation>
    <scope>NUCLEOTIDE SEQUENCE [LARGE SCALE GENOMIC DNA]</scope>
</reference>
<dbReference type="InterPro" id="IPR042098">
    <property type="entry name" value="TauD-like_sf"/>
</dbReference>
<dbReference type="Pfam" id="PF02668">
    <property type="entry name" value="TauD"/>
    <property type="match status" value="1"/>
</dbReference>
<dbReference type="InterPro" id="IPR050411">
    <property type="entry name" value="AlphaKG_dependent_hydroxylases"/>
</dbReference>